<feature type="transmembrane region" description="Helical" evidence="13">
    <location>
        <begin position="172"/>
        <end position="205"/>
    </location>
</feature>
<gene>
    <name evidence="13 15" type="primary">flhB</name>
    <name evidence="15" type="ORF">E4680_04405</name>
</gene>
<comment type="caution">
    <text evidence="15">The sequence shown here is derived from an EMBL/GenBank/DDBJ whole genome shotgun (WGS) entry which is preliminary data.</text>
</comment>
<evidence type="ECO:0000256" key="3">
    <source>
        <dbReference type="ARBA" id="ARBA00021622"/>
    </source>
</evidence>
<proteinExistence type="inferred from homology"/>
<evidence type="ECO:0000256" key="12">
    <source>
        <dbReference type="ARBA" id="ARBA00025078"/>
    </source>
</evidence>
<sequence length="386" mass="42128">MADSTQEDRTEEASPRRLQQARERGQIPRSRELVSMSLVIGGALGMLLLGPSLAEFLGQTLRQALQRAASPVDDQLPGLLGDTLGAGAWTLLPVIGLLAVAAAGASVAVGGWNFTVQGIEWRAERLDPLKGLGRLLSTQGLIETVKGLLKVGVIGAIGFMAFRQAIPQLPALALSALPVAMPALVGLCLKLWAVLGLGMGLIALVDVPMQRWQYARQLRMSRHELREEHKEMEGRPEVRAKIRQLQRERGRRRMMEQIPTADVVLTNPTHYAIALRYDAEHMRAPVVVAKGVGLIALRIRELAGQHGVLVLESPPLARALYRHAELDQPIPTDLYLVVAHVLAYVYQLKHQPHPPSAPPDFEVPAAYAVAADPEAAQPEPLQREQE</sequence>
<keyword evidence="9 13" id="KW-1133">Transmembrane helix</keyword>
<dbReference type="AlphaFoldDB" id="A0A4Z0FBU7"/>
<comment type="similarity">
    <text evidence="2 13">Belongs to the type III secretion exporter family.</text>
</comment>
<dbReference type="FunFam" id="3.40.1690.10:FF:000001">
    <property type="entry name" value="Flagellar biosynthetic protein FlhB"/>
    <property type="match status" value="1"/>
</dbReference>
<keyword evidence="16" id="KW-1185">Reference proteome</keyword>
<dbReference type="PRINTS" id="PR00950">
    <property type="entry name" value="TYPE3IMSPROT"/>
</dbReference>
<dbReference type="EMBL" id="SRIO01000004">
    <property type="protein sequence ID" value="TFZ83297.1"/>
    <property type="molecule type" value="Genomic_DNA"/>
</dbReference>
<keyword evidence="4 13" id="KW-0813">Transport</keyword>
<comment type="subcellular location">
    <subcellularLocation>
        <location evidence="1">Cell membrane</location>
        <topology evidence="1">Multi-pass membrane protein</topology>
    </subcellularLocation>
</comment>
<dbReference type="OrthoDB" id="9807950at2"/>
<reference evidence="15 16" key="1">
    <citation type="journal article" date="2019" name="ISME J.">
        <title>Candidatus Macondimonas diazotrophica, a novel gammaproteobacterial genus dominating crude-oil-contaminated coastal sediments.</title>
        <authorList>
            <person name="Karthikeyan S."/>
            <person name="Konstantinidis K."/>
        </authorList>
    </citation>
    <scope>NUCLEOTIDE SEQUENCE [LARGE SCALE GENOMIC DNA]</scope>
    <source>
        <strain evidence="15 16">KTK01</strain>
    </source>
</reference>
<evidence type="ECO:0000256" key="1">
    <source>
        <dbReference type="ARBA" id="ARBA00004651"/>
    </source>
</evidence>
<evidence type="ECO:0000256" key="6">
    <source>
        <dbReference type="ARBA" id="ARBA00022692"/>
    </source>
</evidence>
<feature type="transmembrane region" description="Helical" evidence="13">
    <location>
        <begin position="86"/>
        <end position="112"/>
    </location>
</feature>
<keyword evidence="8 13" id="KW-0653">Protein transport</keyword>
<keyword evidence="11 13" id="KW-1006">Bacterial flagellum protein export</keyword>
<dbReference type="NCBIfam" id="TIGR00328">
    <property type="entry name" value="flhB"/>
    <property type="match status" value="1"/>
</dbReference>
<dbReference type="Gene3D" id="3.40.1690.10">
    <property type="entry name" value="secretion proteins EscU"/>
    <property type="match status" value="1"/>
</dbReference>
<evidence type="ECO:0000256" key="11">
    <source>
        <dbReference type="ARBA" id="ARBA00023225"/>
    </source>
</evidence>
<evidence type="ECO:0000313" key="16">
    <source>
        <dbReference type="Proteomes" id="UP000297890"/>
    </source>
</evidence>
<comment type="function">
    <text evidence="12 13">Required for formation of the rod structure in the basal body of the flagellar apparatus. Together with FliI and FliH, may constitute the export apparatus of flagellin.</text>
</comment>
<feature type="region of interest" description="Disordered" evidence="14">
    <location>
        <begin position="1"/>
        <end position="25"/>
    </location>
</feature>
<organism evidence="15 16">
    <name type="scientific">Candidatus Macondimonas diazotrophica</name>
    <dbReference type="NCBI Taxonomy" id="2305248"/>
    <lineage>
        <taxon>Bacteria</taxon>
        <taxon>Pseudomonadati</taxon>
        <taxon>Pseudomonadota</taxon>
        <taxon>Gammaproteobacteria</taxon>
        <taxon>Chromatiales</taxon>
        <taxon>Ectothiorhodospiraceae</taxon>
        <taxon>Candidatus Macondimonas</taxon>
    </lineage>
</organism>
<evidence type="ECO:0000256" key="8">
    <source>
        <dbReference type="ARBA" id="ARBA00022927"/>
    </source>
</evidence>
<dbReference type="InterPro" id="IPR006136">
    <property type="entry name" value="FlhB"/>
</dbReference>
<keyword evidence="15" id="KW-0282">Flagellum</keyword>
<dbReference type="Gene3D" id="6.10.250.2080">
    <property type="match status" value="1"/>
</dbReference>
<accession>A0A4Z0FBU7</accession>
<dbReference type="InterPro" id="IPR006135">
    <property type="entry name" value="T3SS_substrate_exporter"/>
</dbReference>
<dbReference type="GO" id="GO:0005886">
    <property type="term" value="C:plasma membrane"/>
    <property type="evidence" value="ECO:0007669"/>
    <property type="project" value="UniProtKB-SubCell"/>
</dbReference>
<dbReference type="Pfam" id="PF01312">
    <property type="entry name" value="Bac_export_2"/>
    <property type="match status" value="1"/>
</dbReference>
<evidence type="ECO:0000256" key="13">
    <source>
        <dbReference type="RuleBase" id="RU364091"/>
    </source>
</evidence>
<evidence type="ECO:0000256" key="14">
    <source>
        <dbReference type="SAM" id="MobiDB-lite"/>
    </source>
</evidence>
<evidence type="ECO:0000313" key="15">
    <source>
        <dbReference type="EMBL" id="TFZ83297.1"/>
    </source>
</evidence>
<evidence type="ECO:0000256" key="10">
    <source>
        <dbReference type="ARBA" id="ARBA00023136"/>
    </source>
</evidence>
<evidence type="ECO:0000256" key="2">
    <source>
        <dbReference type="ARBA" id="ARBA00010690"/>
    </source>
</evidence>
<feature type="transmembrane region" description="Helical" evidence="13">
    <location>
        <begin position="33"/>
        <end position="54"/>
    </location>
</feature>
<keyword evidence="7 13" id="KW-1005">Bacterial flagellum biogenesis</keyword>
<dbReference type="GO" id="GO:0009306">
    <property type="term" value="P:protein secretion"/>
    <property type="evidence" value="ECO:0007669"/>
    <property type="project" value="InterPro"/>
</dbReference>
<evidence type="ECO:0000256" key="9">
    <source>
        <dbReference type="ARBA" id="ARBA00022989"/>
    </source>
</evidence>
<dbReference type="PANTHER" id="PTHR30531">
    <property type="entry name" value="FLAGELLAR BIOSYNTHETIC PROTEIN FLHB"/>
    <property type="match status" value="1"/>
</dbReference>
<evidence type="ECO:0000256" key="7">
    <source>
        <dbReference type="ARBA" id="ARBA00022795"/>
    </source>
</evidence>
<dbReference type="InterPro" id="IPR029025">
    <property type="entry name" value="T3SS_substrate_exporter_C"/>
</dbReference>
<evidence type="ECO:0000256" key="4">
    <source>
        <dbReference type="ARBA" id="ARBA00022448"/>
    </source>
</evidence>
<name>A0A4Z0FBU7_9GAMM</name>
<protein>
    <recommendedName>
        <fullName evidence="3 13">Flagellar biosynthetic protein FlhB</fullName>
    </recommendedName>
</protein>
<evidence type="ECO:0000256" key="5">
    <source>
        <dbReference type="ARBA" id="ARBA00022475"/>
    </source>
</evidence>
<dbReference type="PANTHER" id="PTHR30531:SF12">
    <property type="entry name" value="FLAGELLAR BIOSYNTHETIC PROTEIN FLHB"/>
    <property type="match status" value="1"/>
</dbReference>
<dbReference type="Proteomes" id="UP000297890">
    <property type="component" value="Unassembled WGS sequence"/>
</dbReference>
<feature type="transmembrane region" description="Helical" evidence="13">
    <location>
        <begin position="147"/>
        <end position="166"/>
    </location>
</feature>
<dbReference type="SUPFAM" id="SSF160544">
    <property type="entry name" value="EscU C-terminal domain-like"/>
    <property type="match status" value="1"/>
</dbReference>
<dbReference type="GO" id="GO:0044780">
    <property type="term" value="P:bacterial-type flagellum assembly"/>
    <property type="evidence" value="ECO:0007669"/>
    <property type="project" value="InterPro"/>
</dbReference>
<keyword evidence="5 13" id="KW-1003">Cell membrane</keyword>
<keyword evidence="6 13" id="KW-0812">Transmembrane</keyword>
<keyword evidence="10 13" id="KW-0472">Membrane</keyword>
<dbReference type="RefSeq" id="WP_135281177.1">
    <property type="nucleotide sequence ID" value="NZ_SRIO01000004.1"/>
</dbReference>
<keyword evidence="15" id="KW-0966">Cell projection</keyword>
<keyword evidence="15" id="KW-0969">Cilium</keyword>